<proteinExistence type="predicted"/>
<dbReference type="GO" id="GO:0042245">
    <property type="term" value="P:RNA repair"/>
    <property type="evidence" value="ECO:0007669"/>
    <property type="project" value="TreeGrafter"/>
</dbReference>
<dbReference type="SUPFAM" id="SSF103365">
    <property type="entry name" value="Hypothetical protein PH1602"/>
    <property type="match status" value="1"/>
</dbReference>
<dbReference type="GO" id="GO:0170057">
    <property type="term" value="F:RNA ligase (GTP) activity"/>
    <property type="evidence" value="ECO:0007669"/>
    <property type="project" value="UniProtKB-EC"/>
</dbReference>
<comment type="cofactor">
    <cofactor evidence="1">
        <name>Mn(2+)</name>
        <dbReference type="ChEBI" id="CHEBI:29035"/>
    </cofactor>
</comment>
<dbReference type="AlphaFoldDB" id="A0A0F9ANG6"/>
<keyword evidence="7" id="KW-0464">Manganese</keyword>
<evidence type="ECO:0000313" key="9">
    <source>
        <dbReference type="EMBL" id="KKL10925.1"/>
    </source>
</evidence>
<dbReference type="Gene3D" id="3.90.1860.10">
    <property type="entry name" value="tRNA-splicing ligase RtcB"/>
    <property type="match status" value="1"/>
</dbReference>
<keyword evidence="3" id="KW-0436">Ligase</keyword>
<sequence>SQGTNSYLCKGLGNKESFESCSHGAGRRMGRKVAKETLDLKEEQDKMKGIVHGIRNKDDLDEAVGAYKDIHTVMENQKDLVKIEVELTPLGVIKG</sequence>
<dbReference type="InterPro" id="IPR052915">
    <property type="entry name" value="RtcB-like"/>
</dbReference>
<accession>A0A0F9ANG6</accession>
<dbReference type="GO" id="GO:0006281">
    <property type="term" value="P:DNA repair"/>
    <property type="evidence" value="ECO:0007669"/>
    <property type="project" value="TreeGrafter"/>
</dbReference>
<dbReference type="GO" id="GO:0005525">
    <property type="term" value="F:GTP binding"/>
    <property type="evidence" value="ECO:0007669"/>
    <property type="project" value="UniProtKB-KW"/>
</dbReference>
<evidence type="ECO:0000256" key="7">
    <source>
        <dbReference type="ARBA" id="ARBA00023211"/>
    </source>
</evidence>
<comment type="catalytic activity">
    <reaction evidence="8">
        <text>a 3'-end 3'-phospho-ribonucleotide-RNA + a 5'-end dephospho-ribonucleoside-RNA + GTP = a ribonucleotidyl-ribonucleotide-RNA + GMP + diphosphate</text>
        <dbReference type="Rhea" id="RHEA:68076"/>
        <dbReference type="Rhea" id="RHEA-COMP:10463"/>
        <dbReference type="Rhea" id="RHEA-COMP:13936"/>
        <dbReference type="Rhea" id="RHEA-COMP:17355"/>
        <dbReference type="ChEBI" id="CHEBI:33019"/>
        <dbReference type="ChEBI" id="CHEBI:37565"/>
        <dbReference type="ChEBI" id="CHEBI:58115"/>
        <dbReference type="ChEBI" id="CHEBI:83062"/>
        <dbReference type="ChEBI" id="CHEBI:138284"/>
        <dbReference type="ChEBI" id="CHEBI:173118"/>
        <dbReference type="EC" id="6.5.1.8"/>
    </reaction>
</comment>
<dbReference type="GO" id="GO:0003909">
    <property type="term" value="F:DNA ligase activity"/>
    <property type="evidence" value="ECO:0007669"/>
    <property type="project" value="TreeGrafter"/>
</dbReference>
<feature type="non-terminal residue" evidence="9">
    <location>
        <position position="1"/>
    </location>
</feature>
<dbReference type="InterPro" id="IPR036025">
    <property type="entry name" value="RtcB-like_sf"/>
</dbReference>
<evidence type="ECO:0000256" key="6">
    <source>
        <dbReference type="ARBA" id="ARBA00023134"/>
    </source>
</evidence>
<keyword evidence="6" id="KW-0342">GTP-binding</keyword>
<dbReference type="Pfam" id="PF01139">
    <property type="entry name" value="RtcB"/>
    <property type="match status" value="1"/>
</dbReference>
<evidence type="ECO:0000256" key="3">
    <source>
        <dbReference type="ARBA" id="ARBA00022598"/>
    </source>
</evidence>
<evidence type="ECO:0000256" key="2">
    <source>
        <dbReference type="ARBA" id="ARBA00012726"/>
    </source>
</evidence>
<evidence type="ECO:0000256" key="4">
    <source>
        <dbReference type="ARBA" id="ARBA00022723"/>
    </source>
</evidence>
<dbReference type="PANTHER" id="PTHR43749:SF2">
    <property type="entry name" value="RNA-SPLICING LIGASE RTCB"/>
    <property type="match status" value="1"/>
</dbReference>
<organism evidence="9">
    <name type="scientific">marine sediment metagenome</name>
    <dbReference type="NCBI Taxonomy" id="412755"/>
    <lineage>
        <taxon>unclassified sequences</taxon>
        <taxon>metagenomes</taxon>
        <taxon>ecological metagenomes</taxon>
    </lineage>
</organism>
<dbReference type="GO" id="GO:0030145">
    <property type="term" value="F:manganese ion binding"/>
    <property type="evidence" value="ECO:0007669"/>
    <property type="project" value="TreeGrafter"/>
</dbReference>
<name>A0A0F9ANG6_9ZZZZ</name>
<reference evidence="9" key="1">
    <citation type="journal article" date="2015" name="Nature">
        <title>Complex archaea that bridge the gap between prokaryotes and eukaryotes.</title>
        <authorList>
            <person name="Spang A."/>
            <person name="Saw J.H."/>
            <person name="Jorgensen S.L."/>
            <person name="Zaremba-Niedzwiedzka K."/>
            <person name="Martijn J."/>
            <person name="Lind A.E."/>
            <person name="van Eijk R."/>
            <person name="Schleper C."/>
            <person name="Guy L."/>
            <person name="Ettema T.J."/>
        </authorList>
    </citation>
    <scope>NUCLEOTIDE SEQUENCE</scope>
</reference>
<protein>
    <recommendedName>
        <fullName evidence="2">3'-phosphate/5'-hydroxy nucleic acid ligase</fullName>
        <ecNumber evidence="2">6.5.1.8</ecNumber>
    </recommendedName>
</protein>
<keyword evidence="4" id="KW-0479">Metal-binding</keyword>
<dbReference type="EMBL" id="LAZR01041865">
    <property type="protein sequence ID" value="KKL10925.1"/>
    <property type="molecule type" value="Genomic_DNA"/>
</dbReference>
<dbReference type="InterPro" id="IPR001233">
    <property type="entry name" value="RtcB"/>
</dbReference>
<dbReference type="PANTHER" id="PTHR43749">
    <property type="entry name" value="RNA-SPLICING LIGASE RTCB"/>
    <property type="match status" value="1"/>
</dbReference>
<comment type="caution">
    <text evidence="9">The sequence shown here is derived from an EMBL/GenBank/DDBJ whole genome shotgun (WGS) entry which is preliminary data.</text>
</comment>
<evidence type="ECO:0000256" key="5">
    <source>
        <dbReference type="ARBA" id="ARBA00022741"/>
    </source>
</evidence>
<gene>
    <name evidence="9" type="ORF">LCGC14_2550980</name>
</gene>
<keyword evidence="5" id="KW-0547">Nucleotide-binding</keyword>
<evidence type="ECO:0000256" key="8">
    <source>
        <dbReference type="ARBA" id="ARBA00047746"/>
    </source>
</evidence>
<evidence type="ECO:0000256" key="1">
    <source>
        <dbReference type="ARBA" id="ARBA00001936"/>
    </source>
</evidence>
<dbReference type="EC" id="6.5.1.8" evidence="2"/>
<dbReference type="GO" id="GO:0006396">
    <property type="term" value="P:RNA processing"/>
    <property type="evidence" value="ECO:0007669"/>
    <property type="project" value="InterPro"/>
</dbReference>